<evidence type="ECO:0000256" key="6">
    <source>
        <dbReference type="ARBA" id="ARBA00022989"/>
    </source>
</evidence>
<evidence type="ECO:0000256" key="1">
    <source>
        <dbReference type="ARBA" id="ARBA00004651"/>
    </source>
</evidence>
<evidence type="ECO:0000313" key="11">
    <source>
        <dbReference type="Proteomes" id="UP000317093"/>
    </source>
</evidence>
<keyword evidence="11" id="KW-1185">Reference proteome</keyword>
<reference evidence="10 11" key="1">
    <citation type="submission" date="2019-02" db="EMBL/GenBank/DDBJ databases">
        <title>Deep-cultivation of Planctomycetes and their phenomic and genomic characterization uncovers novel biology.</title>
        <authorList>
            <person name="Wiegand S."/>
            <person name="Jogler M."/>
            <person name="Boedeker C."/>
            <person name="Pinto D."/>
            <person name="Vollmers J."/>
            <person name="Rivas-Marin E."/>
            <person name="Kohn T."/>
            <person name="Peeters S.H."/>
            <person name="Heuer A."/>
            <person name="Rast P."/>
            <person name="Oberbeckmann S."/>
            <person name="Bunk B."/>
            <person name="Jeske O."/>
            <person name="Meyerdierks A."/>
            <person name="Storesund J.E."/>
            <person name="Kallscheuer N."/>
            <person name="Luecker S."/>
            <person name="Lage O.M."/>
            <person name="Pohl T."/>
            <person name="Merkel B.J."/>
            <person name="Hornburger P."/>
            <person name="Mueller R.-W."/>
            <person name="Bruemmer F."/>
            <person name="Labrenz M."/>
            <person name="Spormann A.M."/>
            <person name="Op den Camp H."/>
            <person name="Overmann J."/>
            <person name="Amann R."/>
            <person name="Jetten M.S.M."/>
            <person name="Mascher T."/>
            <person name="Medema M.H."/>
            <person name="Devos D.P."/>
            <person name="Kaster A.-K."/>
            <person name="Ovreas L."/>
            <person name="Rohde M."/>
            <person name="Galperin M.Y."/>
            <person name="Jogler C."/>
        </authorList>
    </citation>
    <scope>NUCLEOTIDE SEQUENCE [LARGE SCALE GENOMIC DNA]</scope>
    <source>
        <strain evidence="10 11">Pan216</strain>
    </source>
</reference>
<dbReference type="AlphaFoldDB" id="A0A518B963"/>
<dbReference type="Pfam" id="PF01313">
    <property type="entry name" value="Bac_export_3"/>
    <property type="match status" value="1"/>
</dbReference>
<dbReference type="PANTHER" id="PTHR34040">
    <property type="entry name" value="FLAGELLAR BIOSYNTHETIC PROTEIN FLIQ"/>
    <property type="match status" value="1"/>
</dbReference>
<keyword evidence="10" id="KW-0966">Cell projection</keyword>
<gene>
    <name evidence="9 10" type="primary">fliQ</name>
    <name evidence="10" type="ORF">Pan216_43980</name>
</gene>
<evidence type="ECO:0000256" key="4">
    <source>
        <dbReference type="ARBA" id="ARBA00022475"/>
    </source>
</evidence>
<evidence type="ECO:0000256" key="5">
    <source>
        <dbReference type="ARBA" id="ARBA00022692"/>
    </source>
</evidence>
<keyword evidence="5 9" id="KW-0812">Transmembrane</keyword>
<protein>
    <recommendedName>
        <fullName evidence="3 9">Flagellar biosynthetic protein FliQ</fullName>
    </recommendedName>
</protein>
<evidence type="ECO:0000256" key="9">
    <source>
        <dbReference type="RuleBase" id="RU364090"/>
    </source>
</evidence>
<dbReference type="InterPro" id="IPR002191">
    <property type="entry name" value="Bac_export_3"/>
</dbReference>
<evidence type="ECO:0000256" key="3">
    <source>
        <dbReference type="ARBA" id="ARBA00021718"/>
    </source>
</evidence>
<keyword evidence="10" id="KW-0969">Cilium</keyword>
<keyword evidence="10" id="KW-0282">Flagellum</keyword>
<keyword evidence="7 9" id="KW-0472">Membrane</keyword>
<dbReference type="NCBIfam" id="TIGR01402">
    <property type="entry name" value="fliQ"/>
    <property type="match status" value="1"/>
</dbReference>
<dbReference type="EMBL" id="CP036279">
    <property type="protein sequence ID" value="QDU63518.1"/>
    <property type="molecule type" value="Genomic_DNA"/>
</dbReference>
<evidence type="ECO:0000256" key="2">
    <source>
        <dbReference type="ARBA" id="ARBA00006156"/>
    </source>
</evidence>
<dbReference type="PRINTS" id="PR00952">
    <property type="entry name" value="TYPE3IMQPROT"/>
</dbReference>
<keyword evidence="4 9" id="KW-1003">Cell membrane</keyword>
<accession>A0A518B963</accession>
<dbReference type="PANTHER" id="PTHR34040:SF2">
    <property type="entry name" value="FLAGELLAR BIOSYNTHETIC PROTEIN FLIQ"/>
    <property type="match status" value="1"/>
</dbReference>
<comment type="subcellular location">
    <subcellularLocation>
        <location evidence="1 9">Cell membrane</location>
        <topology evidence="1">Multi-pass membrane protein</topology>
    </subcellularLocation>
    <subcellularLocation>
        <location evidence="9">Bacterial flagellum basal body</location>
    </subcellularLocation>
</comment>
<dbReference type="RefSeq" id="WP_419192801.1">
    <property type="nucleotide sequence ID" value="NZ_CP036279.1"/>
</dbReference>
<dbReference type="KEGG" id="knv:Pan216_43980"/>
<dbReference type="GO" id="GO:0009425">
    <property type="term" value="C:bacterial-type flagellum basal body"/>
    <property type="evidence" value="ECO:0007669"/>
    <property type="project" value="UniProtKB-SubCell"/>
</dbReference>
<dbReference type="InterPro" id="IPR006305">
    <property type="entry name" value="FliQ"/>
</dbReference>
<dbReference type="PIRSF" id="PIRSF004669">
    <property type="entry name" value="FliQ"/>
    <property type="match status" value="1"/>
</dbReference>
<evidence type="ECO:0000256" key="8">
    <source>
        <dbReference type="ARBA" id="ARBA00023143"/>
    </source>
</evidence>
<dbReference type="GO" id="GO:0009306">
    <property type="term" value="P:protein secretion"/>
    <property type="evidence" value="ECO:0007669"/>
    <property type="project" value="InterPro"/>
</dbReference>
<dbReference type="GO" id="GO:0044780">
    <property type="term" value="P:bacterial-type flagellum assembly"/>
    <property type="evidence" value="ECO:0007669"/>
    <property type="project" value="InterPro"/>
</dbReference>
<dbReference type="GO" id="GO:0005886">
    <property type="term" value="C:plasma membrane"/>
    <property type="evidence" value="ECO:0007669"/>
    <property type="project" value="UniProtKB-SubCell"/>
</dbReference>
<comment type="similarity">
    <text evidence="2 9">Belongs to the FliQ/MopD/SpaQ family.</text>
</comment>
<sequence>MTIETATDLGRSALYVTLLVAMPAMVTGMIVGLTVSLFQSITSIQEQTLSFVPKILVTLAVVILALPWIMTHVTEFTTDLYLTIPSRF</sequence>
<comment type="function">
    <text evidence="9">Role in flagellar biosynthesis.</text>
</comment>
<evidence type="ECO:0000313" key="10">
    <source>
        <dbReference type="EMBL" id="QDU63518.1"/>
    </source>
</evidence>
<feature type="transmembrane region" description="Helical" evidence="9">
    <location>
        <begin position="51"/>
        <end position="70"/>
    </location>
</feature>
<name>A0A518B963_9BACT</name>
<dbReference type="Proteomes" id="UP000317093">
    <property type="component" value="Chromosome"/>
</dbReference>
<proteinExistence type="inferred from homology"/>
<evidence type="ECO:0000256" key="7">
    <source>
        <dbReference type="ARBA" id="ARBA00023136"/>
    </source>
</evidence>
<organism evidence="10 11">
    <name type="scientific">Kolteria novifilia</name>
    <dbReference type="NCBI Taxonomy" id="2527975"/>
    <lineage>
        <taxon>Bacteria</taxon>
        <taxon>Pseudomonadati</taxon>
        <taxon>Planctomycetota</taxon>
        <taxon>Planctomycetia</taxon>
        <taxon>Kolteriales</taxon>
        <taxon>Kolteriaceae</taxon>
        <taxon>Kolteria</taxon>
    </lineage>
</organism>
<keyword evidence="6 9" id="KW-1133">Transmembrane helix</keyword>
<feature type="transmembrane region" description="Helical" evidence="9">
    <location>
        <begin position="12"/>
        <end position="39"/>
    </location>
</feature>
<keyword evidence="8 9" id="KW-0975">Bacterial flagellum</keyword>